<dbReference type="RefSeq" id="WP_185885359.1">
    <property type="nucleotide sequence ID" value="NZ_CP060052.1"/>
</dbReference>
<dbReference type="Gene3D" id="3.40.1710.10">
    <property type="entry name" value="abc type-2 transporter like domain"/>
    <property type="match status" value="1"/>
</dbReference>
<feature type="transmembrane region" description="Helical" evidence="8">
    <location>
        <begin position="181"/>
        <end position="203"/>
    </location>
</feature>
<feature type="transmembrane region" description="Helical" evidence="8">
    <location>
        <begin position="230"/>
        <end position="254"/>
    </location>
</feature>
<keyword evidence="6 8" id="KW-1133">Transmembrane helix</keyword>
<evidence type="ECO:0000313" key="11">
    <source>
        <dbReference type="Proteomes" id="UP000515297"/>
    </source>
</evidence>
<accession>A0A7G6VX94</accession>
<evidence type="ECO:0000256" key="6">
    <source>
        <dbReference type="ARBA" id="ARBA00022989"/>
    </source>
</evidence>
<keyword evidence="4" id="KW-1003">Cell membrane</keyword>
<dbReference type="InterPro" id="IPR051449">
    <property type="entry name" value="ABC-2_transporter_component"/>
</dbReference>
<evidence type="ECO:0000256" key="1">
    <source>
        <dbReference type="ARBA" id="ARBA00004651"/>
    </source>
</evidence>
<dbReference type="InterPro" id="IPR013525">
    <property type="entry name" value="ABC2_TM"/>
</dbReference>
<keyword evidence="5 8" id="KW-0812">Transmembrane</keyword>
<feature type="transmembrane region" description="Helical" evidence="8">
    <location>
        <begin position="290"/>
        <end position="311"/>
    </location>
</feature>
<gene>
    <name evidence="10" type="ORF">H4O24_07115</name>
</gene>
<dbReference type="Pfam" id="PF12698">
    <property type="entry name" value="ABC2_membrane_3"/>
    <property type="match status" value="1"/>
</dbReference>
<feature type="domain" description="ABC transmembrane type-2" evidence="9">
    <location>
        <begin position="138"/>
        <end position="374"/>
    </location>
</feature>
<evidence type="ECO:0000256" key="7">
    <source>
        <dbReference type="ARBA" id="ARBA00023136"/>
    </source>
</evidence>
<organism evidence="10 11">
    <name type="scientific">Croceicoccus marinus</name>
    <dbReference type="NCBI Taxonomy" id="450378"/>
    <lineage>
        <taxon>Bacteria</taxon>
        <taxon>Pseudomonadati</taxon>
        <taxon>Pseudomonadota</taxon>
        <taxon>Alphaproteobacteria</taxon>
        <taxon>Sphingomonadales</taxon>
        <taxon>Erythrobacteraceae</taxon>
        <taxon>Croceicoccus</taxon>
    </lineage>
</organism>
<reference evidence="10 11" key="1">
    <citation type="submission" date="2020-08" db="EMBL/GenBank/DDBJ databases">
        <authorList>
            <person name="Liu G."/>
            <person name="Sun C."/>
        </authorList>
    </citation>
    <scope>NUCLEOTIDE SEQUENCE [LARGE SCALE GENOMIC DNA]</scope>
    <source>
        <strain evidence="10 11">OT19</strain>
    </source>
</reference>
<dbReference type="GO" id="GO:0140359">
    <property type="term" value="F:ABC-type transporter activity"/>
    <property type="evidence" value="ECO:0007669"/>
    <property type="project" value="InterPro"/>
</dbReference>
<dbReference type="GO" id="GO:0005886">
    <property type="term" value="C:plasma membrane"/>
    <property type="evidence" value="ECO:0007669"/>
    <property type="project" value="UniProtKB-SubCell"/>
</dbReference>
<comment type="subcellular location">
    <subcellularLocation>
        <location evidence="1">Cell membrane</location>
        <topology evidence="1">Multi-pass membrane protein</topology>
    </subcellularLocation>
</comment>
<evidence type="ECO:0000256" key="5">
    <source>
        <dbReference type="ARBA" id="ARBA00022692"/>
    </source>
</evidence>
<feature type="transmembrane region" description="Helical" evidence="8">
    <location>
        <begin position="29"/>
        <end position="47"/>
    </location>
</feature>
<protein>
    <submittedName>
        <fullName evidence="10">ABC transporter permease</fullName>
    </submittedName>
</protein>
<dbReference type="AlphaFoldDB" id="A0A7G6VX94"/>
<evidence type="ECO:0000256" key="8">
    <source>
        <dbReference type="SAM" id="Phobius"/>
    </source>
</evidence>
<dbReference type="PROSITE" id="PS51012">
    <property type="entry name" value="ABC_TM2"/>
    <property type="match status" value="1"/>
</dbReference>
<dbReference type="InterPro" id="IPR047817">
    <property type="entry name" value="ABC2_TM_bact-type"/>
</dbReference>
<evidence type="ECO:0000256" key="2">
    <source>
        <dbReference type="ARBA" id="ARBA00007783"/>
    </source>
</evidence>
<keyword evidence="3" id="KW-0813">Transport</keyword>
<dbReference type="Proteomes" id="UP000515297">
    <property type="component" value="Chromosome"/>
</dbReference>
<dbReference type="PANTHER" id="PTHR30294">
    <property type="entry name" value="MEMBRANE COMPONENT OF ABC TRANSPORTER YHHJ-RELATED"/>
    <property type="match status" value="1"/>
</dbReference>
<proteinExistence type="inferred from homology"/>
<evidence type="ECO:0000313" key="10">
    <source>
        <dbReference type="EMBL" id="QNE06359.1"/>
    </source>
</evidence>
<feature type="transmembrane region" description="Helical" evidence="8">
    <location>
        <begin position="349"/>
        <end position="368"/>
    </location>
</feature>
<dbReference type="EMBL" id="CP060052">
    <property type="protein sequence ID" value="QNE06359.1"/>
    <property type="molecule type" value="Genomic_DNA"/>
</dbReference>
<evidence type="ECO:0000259" key="9">
    <source>
        <dbReference type="PROSITE" id="PS51012"/>
    </source>
</evidence>
<evidence type="ECO:0000256" key="4">
    <source>
        <dbReference type="ARBA" id="ARBA00022475"/>
    </source>
</evidence>
<comment type="similarity">
    <text evidence="2">Belongs to the ABC-2 integral membrane protein family.</text>
</comment>
<evidence type="ECO:0000256" key="3">
    <source>
        <dbReference type="ARBA" id="ARBA00022448"/>
    </source>
</evidence>
<feature type="transmembrane region" description="Helical" evidence="8">
    <location>
        <begin position="261"/>
        <end position="284"/>
    </location>
</feature>
<dbReference type="PANTHER" id="PTHR30294:SF29">
    <property type="entry name" value="MULTIDRUG ABC TRANSPORTER PERMEASE YBHS-RELATED"/>
    <property type="match status" value="1"/>
</dbReference>
<sequence length="376" mass="41157">MSGPLIDRRRLTAMIAKEIAQIMRDPSTFLIAFILPLLLLFLFGYALNLDSNNTRIGIAIEDSSAPALSLASAYRNNPNFQVITARSIQPLKDRMVSGEIRGILVIPQDFGRGYARGDPPPVQIIADGSMPNTANFTRAYAEGLLNSWMANEAAMRGVNAAPPIDLSLRYWYNPSLTSRNFLVPGAIAIVMTMIGTLLTSLVIAREWERGTMEAMMATPMHMAEFLISKIVPYFVLALASMALCTLLAVTVFGVPLRGSPLALFVIAVAYLMPALGQGLFISAATKNQFVASQIALLSGFLPTFLLSGFMFEISSMPPVIQAITYIVPARYFVPLLQTVFLAGDIWPMIWPNVGIMLLFGAGFFALCIRFTRRSLD</sequence>
<name>A0A7G6VX94_9SPHN</name>
<keyword evidence="7 8" id="KW-0472">Membrane</keyword>